<reference evidence="1 2" key="1">
    <citation type="submission" date="2020-04" db="EMBL/GenBank/DDBJ databases">
        <title>Azohydromonas sp. isolated from soil.</title>
        <authorList>
            <person name="Dahal R.H."/>
        </authorList>
    </citation>
    <scope>NUCLEOTIDE SEQUENCE [LARGE SCALE GENOMIC DNA]</scope>
    <source>
        <strain evidence="1 2">G-1-1-14</strain>
    </source>
</reference>
<sequence length="155" mass="16096">MRNVVVHVTAGASLTALLLACGGLRGGEEGNVFQEARGRGPGLSLRAEASARDQVGGRERITLTLRNDGVETATHIRPLALPSHLQLLHDGCTAEPLPSAASCSYTLALDKAAAQIGPLALQVRYDYADMLDRSAGTTLNALEGPALLAARDAAD</sequence>
<evidence type="ECO:0008006" key="3">
    <source>
        <dbReference type="Google" id="ProtNLM"/>
    </source>
</evidence>
<dbReference type="Proteomes" id="UP000574067">
    <property type="component" value="Unassembled WGS sequence"/>
</dbReference>
<dbReference type="EMBL" id="JABBFW010000008">
    <property type="protein sequence ID" value="NML16028.1"/>
    <property type="molecule type" value="Genomic_DNA"/>
</dbReference>
<organism evidence="1 2">
    <name type="scientific">Azohydromonas caseinilytica</name>
    <dbReference type="NCBI Taxonomy" id="2728836"/>
    <lineage>
        <taxon>Bacteria</taxon>
        <taxon>Pseudomonadati</taxon>
        <taxon>Pseudomonadota</taxon>
        <taxon>Betaproteobacteria</taxon>
        <taxon>Burkholderiales</taxon>
        <taxon>Sphaerotilaceae</taxon>
        <taxon>Azohydromonas</taxon>
    </lineage>
</organism>
<name>A0A848F9U4_9BURK</name>
<dbReference type="RefSeq" id="WP_169160928.1">
    <property type="nucleotide sequence ID" value="NZ_JABBFW010000008.1"/>
</dbReference>
<dbReference type="Gene3D" id="2.60.40.10">
    <property type="entry name" value="Immunoglobulins"/>
    <property type="match status" value="1"/>
</dbReference>
<dbReference type="AlphaFoldDB" id="A0A848F9U4"/>
<comment type="caution">
    <text evidence="1">The sequence shown here is derived from an EMBL/GenBank/DDBJ whole genome shotgun (WGS) entry which is preliminary data.</text>
</comment>
<accession>A0A848F9U4</accession>
<proteinExistence type="predicted"/>
<gene>
    <name evidence="1" type="ORF">HHL10_13690</name>
</gene>
<dbReference type="InterPro" id="IPR013783">
    <property type="entry name" value="Ig-like_fold"/>
</dbReference>
<evidence type="ECO:0000313" key="2">
    <source>
        <dbReference type="Proteomes" id="UP000574067"/>
    </source>
</evidence>
<dbReference type="PROSITE" id="PS51257">
    <property type="entry name" value="PROKAR_LIPOPROTEIN"/>
    <property type="match status" value="1"/>
</dbReference>
<evidence type="ECO:0000313" key="1">
    <source>
        <dbReference type="EMBL" id="NML16028.1"/>
    </source>
</evidence>
<keyword evidence="2" id="KW-1185">Reference proteome</keyword>
<protein>
    <recommendedName>
        <fullName evidence="3">DUF11 domain-containing protein</fullName>
    </recommendedName>
</protein>